<organism evidence="2 3">
    <name type="scientific">Actinoallomurus iriomotensis</name>
    <dbReference type="NCBI Taxonomy" id="478107"/>
    <lineage>
        <taxon>Bacteria</taxon>
        <taxon>Bacillati</taxon>
        <taxon>Actinomycetota</taxon>
        <taxon>Actinomycetes</taxon>
        <taxon>Streptosporangiales</taxon>
        <taxon>Thermomonosporaceae</taxon>
        <taxon>Actinoallomurus</taxon>
    </lineage>
</organism>
<comment type="caution">
    <text evidence="2">The sequence shown here is derived from an EMBL/GenBank/DDBJ whole genome shotgun (WGS) entry which is preliminary data.</text>
</comment>
<feature type="region of interest" description="Disordered" evidence="1">
    <location>
        <begin position="1"/>
        <end position="20"/>
    </location>
</feature>
<sequence length="105" mass="11155">MPLPRPCESPQEPESSRSPLLRLLTLDGTLSVLGRAGEIPLRIMDLIYGRKKPTSSGTGGRAGTSQMPAFCAEHGITADIELLPPPVSRRLSPAWTRATSATASC</sequence>
<evidence type="ECO:0000313" key="3">
    <source>
        <dbReference type="Proteomes" id="UP001165135"/>
    </source>
</evidence>
<proteinExistence type="predicted"/>
<dbReference type="RefSeq" id="WP_285622980.1">
    <property type="nucleotide sequence ID" value="NZ_BSTJ01000004.1"/>
</dbReference>
<dbReference type="EMBL" id="BSTJ01000004">
    <property type="protein sequence ID" value="GLY75677.1"/>
    <property type="molecule type" value="Genomic_DNA"/>
</dbReference>
<feature type="compositionally biased region" description="Low complexity" evidence="1">
    <location>
        <begin position="8"/>
        <end position="20"/>
    </location>
</feature>
<reference evidence="2" key="1">
    <citation type="submission" date="2023-03" db="EMBL/GenBank/DDBJ databases">
        <title>Actinoallomurus iriomotensis NBRC 103681.</title>
        <authorList>
            <person name="Ichikawa N."/>
            <person name="Sato H."/>
            <person name="Tonouchi N."/>
        </authorList>
    </citation>
    <scope>NUCLEOTIDE SEQUENCE</scope>
    <source>
        <strain evidence="2">NBRC 103681</strain>
    </source>
</reference>
<dbReference type="AlphaFoldDB" id="A0A9W6RKH9"/>
<gene>
    <name evidence="2" type="ORF">Airi01_039440</name>
</gene>
<dbReference type="Proteomes" id="UP001165135">
    <property type="component" value="Unassembled WGS sequence"/>
</dbReference>
<protein>
    <submittedName>
        <fullName evidence="2">Uncharacterized protein</fullName>
    </submittedName>
</protein>
<dbReference type="Gene3D" id="3.40.50.720">
    <property type="entry name" value="NAD(P)-binding Rossmann-like Domain"/>
    <property type="match status" value="1"/>
</dbReference>
<evidence type="ECO:0000256" key="1">
    <source>
        <dbReference type="SAM" id="MobiDB-lite"/>
    </source>
</evidence>
<accession>A0A9W6RKH9</accession>
<name>A0A9W6RKH9_9ACTN</name>
<evidence type="ECO:0000313" key="2">
    <source>
        <dbReference type="EMBL" id="GLY75677.1"/>
    </source>
</evidence>